<evidence type="ECO:0000256" key="8">
    <source>
        <dbReference type="ARBA" id="ARBA00023128"/>
    </source>
</evidence>
<proteinExistence type="inferred from homology"/>
<keyword evidence="5" id="KW-0679">Respiratory chain</keyword>
<keyword evidence="4" id="KW-0813">Transport</keyword>
<dbReference type="PANTHER" id="PTHR13344">
    <property type="entry name" value="NADH-UBIQUINONE OXIDOREDUCTASE"/>
    <property type="match status" value="1"/>
</dbReference>
<evidence type="ECO:0008006" key="12">
    <source>
        <dbReference type="Google" id="ProtNLM"/>
    </source>
</evidence>
<evidence type="ECO:0000313" key="10">
    <source>
        <dbReference type="EMBL" id="KAI6656865.1"/>
    </source>
</evidence>
<evidence type="ECO:0000256" key="5">
    <source>
        <dbReference type="ARBA" id="ARBA00022660"/>
    </source>
</evidence>
<keyword evidence="6" id="KW-0677">Repeat</keyword>
<dbReference type="GO" id="GO:0006120">
    <property type="term" value="P:mitochondrial electron transport, NADH to ubiquinone"/>
    <property type="evidence" value="ECO:0007669"/>
    <property type="project" value="InterPro"/>
</dbReference>
<reference evidence="10 11" key="1">
    <citation type="journal article" date="2023" name="BMC Biol.">
        <title>The compact genome of the sponge Oopsacas minuta (Hexactinellida) is lacking key metazoan core genes.</title>
        <authorList>
            <person name="Santini S."/>
            <person name="Schenkelaars Q."/>
            <person name="Jourda C."/>
            <person name="Duchesne M."/>
            <person name="Belahbib H."/>
            <person name="Rocher C."/>
            <person name="Selva M."/>
            <person name="Riesgo A."/>
            <person name="Vervoort M."/>
            <person name="Leys S.P."/>
            <person name="Kodjabachian L."/>
            <person name="Le Bivic A."/>
            <person name="Borchiellini C."/>
            <person name="Claverie J.M."/>
            <person name="Renard E."/>
        </authorList>
    </citation>
    <scope>NUCLEOTIDE SEQUENCE [LARGE SCALE GENOMIC DNA]</scope>
    <source>
        <strain evidence="10">SPO-2</strain>
    </source>
</reference>
<dbReference type="PANTHER" id="PTHR13344:SF0">
    <property type="entry name" value="NADH DEHYDROGENASE [UBIQUINONE] 1 ALPHA SUBCOMPLEX SUBUNIT 8"/>
    <property type="match status" value="1"/>
</dbReference>
<gene>
    <name evidence="10" type="ORF">LOD99_16168</name>
</gene>
<dbReference type="InterPro" id="IPR016680">
    <property type="entry name" value="NDUFA8"/>
</dbReference>
<evidence type="ECO:0000256" key="2">
    <source>
        <dbReference type="ARBA" id="ARBA00004173"/>
    </source>
</evidence>
<evidence type="ECO:0000256" key="6">
    <source>
        <dbReference type="ARBA" id="ARBA00022737"/>
    </source>
</evidence>
<comment type="similarity">
    <text evidence="3">Belongs to the complex I NDUFA8 subunit family.</text>
</comment>
<evidence type="ECO:0000313" key="11">
    <source>
        <dbReference type="Proteomes" id="UP001165289"/>
    </source>
</evidence>
<accession>A0AAV7K7A4</accession>
<comment type="function">
    <text evidence="1">Accessory subunit of the mitochondrial membrane respiratory chain NADH dehydrogenase (Complex I), that is believed not to be involved in catalysis. Complex I functions in the transfer of electrons from NADH to the respiratory chain. The immediate electron acceptor for the enzyme is believed to be ubiquinone.</text>
</comment>
<keyword evidence="7" id="KW-0249">Electron transport</keyword>
<dbReference type="AlphaFoldDB" id="A0AAV7K7A4"/>
<evidence type="ECO:0000256" key="1">
    <source>
        <dbReference type="ARBA" id="ARBA00003195"/>
    </source>
</evidence>
<evidence type="ECO:0000256" key="3">
    <source>
        <dbReference type="ARBA" id="ARBA00010705"/>
    </source>
</evidence>
<evidence type="ECO:0000256" key="9">
    <source>
        <dbReference type="ARBA" id="ARBA00023157"/>
    </source>
</evidence>
<comment type="subcellular location">
    <subcellularLocation>
        <location evidence="2">Mitochondrion</location>
    </subcellularLocation>
</comment>
<name>A0AAV7K7A4_9METZ</name>
<organism evidence="10 11">
    <name type="scientific">Oopsacas minuta</name>
    <dbReference type="NCBI Taxonomy" id="111878"/>
    <lineage>
        <taxon>Eukaryota</taxon>
        <taxon>Metazoa</taxon>
        <taxon>Porifera</taxon>
        <taxon>Hexactinellida</taxon>
        <taxon>Hexasterophora</taxon>
        <taxon>Lyssacinosida</taxon>
        <taxon>Leucopsacidae</taxon>
        <taxon>Oopsacas</taxon>
    </lineage>
</organism>
<protein>
    <recommendedName>
        <fullName evidence="12">NADH dehydrogenase [ubiquinone] 1 alpha subcomplex subunit 8</fullName>
    </recommendedName>
</protein>
<keyword evidence="9" id="KW-1015">Disulfide bond</keyword>
<evidence type="ECO:0000256" key="7">
    <source>
        <dbReference type="ARBA" id="ARBA00022982"/>
    </source>
</evidence>
<dbReference type="EMBL" id="JAKMXF010000133">
    <property type="protein sequence ID" value="KAI6656865.1"/>
    <property type="molecule type" value="Genomic_DNA"/>
</dbReference>
<keyword evidence="11" id="KW-1185">Reference proteome</keyword>
<evidence type="ECO:0000256" key="4">
    <source>
        <dbReference type="ARBA" id="ARBA00022448"/>
    </source>
</evidence>
<comment type="caution">
    <text evidence="10">The sequence shown here is derived from an EMBL/GenBank/DDBJ whole genome shotgun (WGS) entry which is preliminary data.</text>
</comment>
<dbReference type="GO" id="GO:0005739">
    <property type="term" value="C:mitochondrion"/>
    <property type="evidence" value="ECO:0007669"/>
    <property type="project" value="UniProtKB-SubCell"/>
</dbReference>
<sequence length="116" mass="13540">MSSVRDVNRADLEMEEVPVTTAPLQAAAFHYKAYCKDINDTFINCRYWKKDPRKCLTEGHEVSNCAIRFFSFVKTNCNDQFIPFYNCLDNGNMEYKNCLKERKLFDNCMNAATKPE</sequence>
<keyword evidence="8" id="KW-0496">Mitochondrion</keyword>
<dbReference type="Proteomes" id="UP001165289">
    <property type="component" value="Unassembled WGS sequence"/>
</dbReference>